<proteinExistence type="predicted"/>
<dbReference type="EMBL" id="KQ769818">
    <property type="protein sequence ID" value="OAD52806.1"/>
    <property type="molecule type" value="Genomic_DNA"/>
</dbReference>
<accession>A0A310SCV3</accession>
<name>A0A310SCV3_9HYME</name>
<keyword evidence="2" id="KW-1185">Reference proteome</keyword>
<evidence type="ECO:0000313" key="1">
    <source>
        <dbReference type="EMBL" id="OAD52806.1"/>
    </source>
</evidence>
<dbReference type="Proteomes" id="UP000250275">
    <property type="component" value="Unassembled WGS sequence"/>
</dbReference>
<protein>
    <submittedName>
        <fullName evidence="1">Uncharacterized protein</fullName>
    </submittedName>
</protein>
<dbReference type="AlphaFoldDB" id="A0A310SCV3"/>
<organism evidence="1 2">
    <name type="scientific">Eufriesea mexicana</name>
    <dbReference type="NCBI Taxonomy" id="516756"/>
    <lineage>
        <taxon>Eukaryota</taxon>
        <taxon>Metazoa</taxon>
        <taxon>Ecdysozoa</taxon>
        <taxon>Arthropoda</taxon>
        <taxon>Hexapoda</taxon>
        <taxon>Insecta</taxon>
        <taxon>Pterygota</taxon>
        <taxon>Neoptera</taxon>
        <taxon>Endopterygota</taxon>
        <taxon>Hymenoptera</taxon>
        <taxon>Apocrita</taxon>
        <taxon>Aculeata</taxon>
        <taxon>Apoidea</taxon>
        <taxon>Anthophila</taxon>
        <taxon>Apidae</taxon>
        <taxon>Eufriesea</taxon>
    </lineage>
</organism>
<sequence length="59" mass="6742">MYAYVVRTLEHLHAGQACRTYFRYHISARSGRVIDSTRISPHVPPGTVPRRVYQNGGEI</sequence>
<reference evidence="1 2" key="1">
    <citation type="submission" date="2015-07" db="EMBL/GenBank/DDBJ databases">
        <title>The genome of Eufriesea mexicana.</title>
        <authorList>
            <person name="Pan H."/>
            <person name="Kapheim K."/>
        </authorList>
    </citation>
    <scope>NUCLEOTIDE SEQUENCE [LARGE SCALE GENOMIC DNA]</scope>
    <source>
        <strain evidence="1">0111107269</strain>
        <tissue evidence="1">Whole body</tissue>
    </source>
</reference>
<gene>
    <name evidence="1" type="ORF">WN48_00219</name>
</gene>
<evidence type="ECO:0000313" key="2">
    <source>
        <dbReference type="Proteomes" id="UP000250275"/>
    </source>
</evidence>